<keyword evidence="1" id="KW-1133">Transmembrane helix</keyword>
<dbReference type="GeneID" id="30967851"/>
<proteinExistence type="predicted"/>
<organism evidence="2 3">
    <name type="scientific">Ascoidea rubescens DSM 1968</name>
    <dbReference type="NCBI Taxonomy" id="1344418"/>
    <lineage>
        <taxon>Eukaryota</taxon>
        <taxon>Fungi</taxon>
        <taxon>Dikarya</taxon>
        <taxon>Ascomycota</taxon>
        <taxon>Saccharomycotina</taxon>
        <taxon>Saccharomycetes</taxon>
        <taxon>Ascoideaceae</taxon>
        <taxon>Ascoidea</taxon>
    </lineage>
</organism>
<keyword evidence="3" id="KW-1185">Reference proteome</keyword>
<feature type="non-terminal residue" evidence="2">
    <location>
        <position position="150"/>
    </location>
</feature>
<dbReference type="Proteomes" id="UP000095038">
    <property type="component" value="Unassembled WGS sequence"/>
</dbReference>
<dbReference type="AlphaFoldDB" id="A0A1D2V8E9"/>
<evidence type="ECO:0000313" key="3">
    <source>
        <dbReference type="Proteomes" id="UP000095038"/>
    </source>
</evidence>
<gene>
    <name evidence="2" type="ORF">ASCRUDRAFT_78330</name>
</gene>
<dbReference type="InParanoid" id="A0A1D2V8E9"/>
<keyword evidence="1" id="KW-0812">Transmembrane</keyword>
<name>A0A1D2V8E9_9ASCO</name>
<sequence length="150" mass="16637">MSSSSSLLSLAFNSLPFLLFFSATYYYSNTFLYKLVPNIFNLQTISLNLNSLGLSDSPSSSPIPISISIPTQRLTPKSPSHRSSLSISLSNYNIPLFPSFKRLLKSLFSLTISSSLLIIFLVLSEISKWFNSAPKLLILNLNLSLLIILL</sequence>
<dbReference type="EMBL" id="KV454501">
    <property type="protein sequence ID" value="ODV57878.1"/>
    <property type="molecule type" value="Genomic_DNA"/>
</dbReference>
<accession>A0A1D2V8E9</accession>
<evidence type="ECO:0000313" key="2">
    <source>
        <dbReference type="EMBL" id="ODV57878.1"/>
    </source>
</evidence>
<protein>
    <submittedName>
        <fullName evidence="2">Uncharacterized protein</fullName>
    </submittedName>
</protein>
<evidence type="ECO:0000256" key="1">
    <source>
        <dbReference type="SAM" id="Phobius"/>
    </source>
</evidence>
<keyword evidence="1" id="KW-0472">Membrane</keyword>
<feature type="transmembrane region" description="Helical" evidence="1">
    <location>
        <begin position="103"/>
        <end position="123"/>
    </location>
</feature>
<feature type="transmembrane region" description="Helical" evidence="1">
    <location>
        <begin position="6"/>
        <end position="27"/>
    </location>
</feature>
<reference evidence="3" key="1">
    <citation type="submission" date="2016-05" db="EMBL/GenBank/DDBJ databases">
        <title>Comparative genomics of biotechnologically important yeasts.</title>
        <authorList>
            <consortium name="DOE Joint Genome Institute"/>
            <person name="Riley R."/>
            <person name="Haridas S."/>
            <person name="Wolfe K.H."/>
            <person name="Lopes M.R."/>
            <person name="Hittinger C.T."/>
            <person name="Goker M."/>
            <person name="Salamov A."/>
            <person name="Wisecaver J."/>
            <person name="Long T.M."/>
            <person name="Aerts A.L."/>
            <person name="Barry K."/>
            <person name="Choi C."/>
            <person name="Clum A."/>
            <person name="Coughlan A.Y."/>
            <person name="Deshpande S."/>
            <person name="Douglass A.P."/>
            <person name="Hanson S.J."/>
            <person name="Klenk H.-P."/>
            <person name="Labutti K."/>
            <person name="Lapidus A."/>
            <person name="Lindquist E."/>
            <person name="Lipzen A."/>
            <person name="Meier-Kolthoff J.P."/>
            <person name="Ohm R.A."/>
            <person name="Otillar R.P."/>
            <person name="Pangilinan J."/>
            <person name="Peng Y."/>
            <person name="Rokas A."/>
            <person name="Rosa C.A."/>
            <person name="Scheuner C."/>
            <person name="Sibirny A.A."/>
            <person name="Slot J.C."/>
            <person name="Stielow J.B."/>
            <person name="Sun H."/>
            <person name="Kurtzman C.P."/>
            <person name="Blackwell M."/>
            <person name="Grigoriev I.V."/>
            <person name="Jeffries T.W."/>
        </authorList>
    </citation>
    <scope>NUCLEOTIDE SEQUENCE [LARGE SCALE GENOMIC DNA]</scope>
    <source>
        <strain evidence="3">DSM 1968</strain>
    </source>
</reference>
<dbReference type="RefSeq" id="XP_020044185.1">
    <property type="nucleotide sequence ID" value="XM_020194215.1"/>
</dbReference>